<dbReference type="SUPFAM" id="SSF53850">
    <property type="entry name" value="Periplasmic binding protein-like II"/>
    <property type="match status" value="1"/>
</dbReference>
<protein>
    <submittedName>
        <fullName evidence="2">Putative spermidine/putrescine transport system substrate-binding protein</fullName>
    </submittedName>
</protein>
<gene>
    <name evidence="2" type="ORF">HLUCCA11_02870</name>
</gene>
<dbReference type="PANTHER" id="PTHR30222:SF17">
    <property type="entry name" value="SPERMIDINE_PUTRESCINE-BINDING PERIPLASMIC PROTEIN"/>
    <property type="match status" value="1"/>
</dbReference>
<reference evidence="2 3" key="1">
    <citation type="submission" date="2015-09" db="EMBL/GenBank/DDBJ databases">
        <title>Identification and resolution of microdiversity through metagenomic sequencing of parallel consortia.</title>
        <authorList>
            <person name="Nelson W.C."/>
            <person name="Romine M.F."/>
            <person name="Lindemann S.R."/>
        </authorList>
    </citation>
    <scope>NUCLEOTIDE SEQUENCE [LARGE SCALE GENOMIC DNA]</scope>
    <source>
        <strain evidence="2">Ana</strain>
    </source>
</reference>
<organism evidence="2 3">
    <name type="scientific">Phormidesmis priestleyi Ana</name>
    <dbReference type="NCBI Taxonomy" id="1666911"/>
    <lineage>
        <taxon>Bacteria</taxon>
        <taxon>Bacillati</taxon>
        <taxon>Cyanobacteriota</taxon>
        <taxon>Cyanophyceae</taxon>
        <taxon>Leptolyngbyales</taxon>
        <taxon>Leptolyngbyaceae</taxon>
        <taxon>Phormidesmis</taxon>
    </lineage>
</organism>
<evidence type="ECO:0000313" key="2">
    <source>
        <dbReference type="EMBL" id="KPQ37399.1"/>
    </source>
</evidence>
<name>A0A0P7ZQI3_9CYAN</name>
<dbReference type="Pfam" id="PF13416">
    <property type="entry name" value="SBP_bac_8"/>
    <property type="match status" value="1"/>
</dbReference>
<dbReference type="STRING" id="1666911.HLUCCA11_02870"/>
<accession>A0A0P7ZQI3</accession>
<dbReference type="InterPro" id="IPR006059">
    <property type="entry name" value="SBP"/>
</dbReference>
<dbReference type="PANTHER" id="PTHR30222">
    <property type="entry name" value="SPERMIDINE/PUTRESCINE-BINDING PERIPLASMIC PROTEIN"/>
    <property type="match status" value="1"/>
</dbReference>
<comment type="caution">
    <text evidence="2">The sequence shown here is derived from an EMBL/GenBank/DDBJ whole genome shotgun (WGS) entry which is preliminary data.</text>
</comment>
<dbReference type="EMBL" id="LJZR01000002">
    <property type="protein sequence ID" value="KPQ37399.1"/>
    <property type="molecule type" value="Genomic_DNA"/>
</dbReference>
<dbReference type="Proteomes" id="UP000050465">
    <property type="component" value="Unassembled WGS sequence"/>
</dbReference>
<proteinExistence type="predicted"/>
<dbReference type="AlphaFoldDB" id="A0A0P7ZQI3"/>
<evidence type="ECO:0000256" key="1">
    <source>
        <dbReference type="ARBA" id="ARBA00022729"/>
    </source>
</evidence>
<sequence>MINRRTLLFGTAGIALTSVLTGCQRAAQKAALKVLLLEGAVPSEVLQKFQQQAAEAVRFQAATQISDIFQQLQSWQKLPEASEASKDSIRRFLPWLQAEAEPKRDDLVSIGDYWLESAITQNLIEPLNIPASSLEKLPIGWQRFSSRDSQGLVEGLSEPSASEPAAQKISLWAAPYRVQSLAIVYRKNLFSETLDKTLDDSSAFTSWQALLQPSLSGSIALPDHPRLVIGLAHKIQSGSFNTVIEGPDSGAGSSTTGMNNQVVATLNQLNQQVKTYSSVDPLKALINEDVKAVVCWLGDAVAAAKRYRDLRIAIPQEGSLLSADMWVRPQSRRNQTADSVTAAQNWIDFCWQVGPATQISLSGEGISPIFLTPEVRLPETLANNALSAEVISNSEFLLPIPATLKTTYLELWQQIRAT</sequence>
<dbReference type="PROSITE" id="PS51257">
    <property type="entry name" value="PROKAR_LIPOPROTEIN"/>
    <property type="match status" value="1"/>
</dbReference>
<keyword evidence="1" id="KW-0732">Signal</keyword>
<evidence type="ECO:0000313" key="3">
    <source>
        <dbReference type="Proteomes" id="UP000050465"/>
    </source>
</evidence>
<dbReference type="Gene3D" id="3.40.190.10">
    <property type="entry name" value="Periplasmic binding protein-like II"/>
    <property type="match status" value="1"/>
</dbReference>